<evidence type="ECO:0000256" key="1">
    <source>
        <dbReference type="SAM" id="MobiDB-lite"/>
    </source>
</evidence>
<gene>
    <name evidence="2" type="ORF">GGP41_010210</name>
</gene>
<dbReference type="AlphaFoldDB" id="A0A8H6DWM7"/>
<proteinExistence type="predicted"/>
<organism evidence="2 3">
    <name type="scientific">Cochliobolus sativus</name>
    <name type="common">Common root rot and spot blotch fungus</name>
    <name type="synonym">Bipolaris sorokiniana</name>
    <dbReference type="NCBI Taxonomy" id="45130"/>
    <lineage>
        <taxon>Eukaryota</taxon>
        <taxon>Fungi</taxon>
        <taxon>Dikarya</taxon>
        <taxon>Ascomycota</taxon>
        <taxon>Pezizomycotina</taxon>
        <taxon>Dothideomycetes</taxon>
        <taxon>Pleosporomycetidae</taxon>
        <taxon>Pleosporales</taxon>
        <taxon>Pleosporineae</taxon>
        <taxon>Pleosporaceae</taxon>
        <taxon>Bipolaris</taxon>
    </lineage>
</organism>
<feature type="compositionally biased region" description="Acidic residues" evidence="1">
    <location>
        <begin position="147"/>
        <end position="168"/>
    </location>
</feature>
<reference evidence="2" key="1">
    <citation type="submission" date="2019-11" db="EMBL/GenBank/DDBJ databases">
        <title>Bipolaris sorokiniana Genome sequencing.</title>
        <authorList>
            <person name="Wang H."/>
        </authorList>
    </citation>
    <scope>NUCLEOTIDE SEQUENCE</scope>
</reference>
<accession>A0A8H6DWM7</accession>
<comment type="caution">
    <text evidence="2">The sequence shown here is derived from an EMBL/GenBank/DDBJ whole genome shotgun (WGS) entry which is preliminary data.</text>
</comment>
<feature type="region of interest" description="Disordered" evidence="1">
    <location>
        <begin position="144"/>
        <end position="168"/>
    </location>
</feature>
<evidence type="ECO:0000313" key="2">
    <source>
        <dbReference type="EMBL" id="KAF5850589.1"/>
    </source>
</evidence>
<sequence length="168" mass="18503">MNQVIIYRHVTDDIPMHPGTSLSAEGIRAIMNKPEYGLAHVGGTFGDFGNSSVGGRKICDNCYLLPGTRYARGIAEKGCIPHEQNNRVCTNCLAFGRPYCSWTADLSADSQPMIEKFRYLLGYLPIKDVSSSMQGFTQQFISLPDEPMLEDDGSEGGNVEDENGRDDE</sequence>
<dbReference type="Proteomes" id="UP000624244">
    <property type="component" value="Unassembled WGS sequence"/>
</dbReference>
<evidence type="ECO:0000313" key="3">
    <source>
        <dbReference type="Proteomes" id="UP000624244"/>
    </source>
</evidence>
<protein>
    <submittedName>
        <fullName evidence="2">Uncharacterized protein</fullName>
    </submittedName>
</protein>
<name>A0A8H6DWM7_COCSA</name>
<dbReference type="EMBL" id="WNKQ01000006">
    <property type="protein sequence ID" value="KAF5850589.1"/>
    <property type="molecule type" value="Genomic_DNA"/>
</dbReference>